<dbReference type="PANTHER" id="PTHR10742">
    <property type="entry name" value="FLAVIN MONOAMINE OXIDASE"/>
    <property type="match status" value="1"/>
</dbReference>
<reference evidence="9" key="1">
    <citation type="submission" date="2016-09" db="EMBL/GenBank/DDBJ databases">
        <authorList>
            <person name="Varghese N."/>
            <person name="Submissions S."/>
        </authorList>
    </citation>
    <scope>NUCLEOTIDE SEQUENCE [LARGE SCALE GENOMIC DNA]</scope>
    <source>
        <strain evidence="9">ANC 4422</strain>
    </source>
</reference>
<dbReference type="InterPro" id="IPR050281">
    <property type="entry name" value="Flavin_monoamine_oxidase"/>
</dbReference>
<protein>
    <recommendedName>
        <fullName evidence="4">Tryptophan 2-monooxygenase</fullName>
        <ecNumber evidence="3">1.13.12.3</ecNumber>
    </recommendedName>
</protein>
<dbReference type="EMBL" id="FMYL01000012">
    <property type="protein sequence ID" value="SDC21375.1"/>
    <property type="molecule type" value="Genomic_DNA"/>
</dbReference>
<dbReference type="STRING" id="1219383.SAMN05421733_11240"/>
<evidence type="ECO:0000256" key="5">
    <source>
        <dbReference type="ARBA" id="ARBA00023070"/>
    </source>
</evidence>
<comment type="similarity">
    <text evidence="2">Belongs to the tryptophan 2-monooxygenase family.</text>
</comment>
<dbReference type="SUPFAM" id="SSF51905">
    <property type="entry name" value="FAD/NAD(P)-binding domain"/>
    <property type="match status" value="1"/>
</dbReference>
<dbReference type="InterPro" id="IPR002937">
    <property type="entry name" value="Amino_oxidase"/>
</dbReference>
<dbReference type="GO" id="GO:0050361">
    <property type="term" value="F:tryptophan 2-monooxygenase activity"/>
    <property type="evidence" value="ECO:0007669"/>
    <property type="project" value="UniProtKB-EC"/>
</dbReference>
<keyword evidence="5" id="KW-0073">Auxin biosynthesis</keyword>
<gene>
    <name evidence="8" type="ORF">SAMN05421733_11240</name>
</gene>
<organism evidence="8 9">
    <name type="scientific">Acinetobacter boissieri</name>
    <dbReference type="NCBI Taxonomy" id="1219383"/>
    <lineage>
        <taxon>Bacteria</taxon>
        <taxon>Pseudomonadati</taxon>
        <taxon>Pseudomonadota</taxon>
        <taxon>Gammaproteobacteria</taxon>
        <taxon>Moraxellales</taxon>
        <taxon>Moraxellaceae</taxon>
        <taxon>Acinetobacter</taxon>
    </lineage>
</organism>
<evidence type="ECO:0000313" key="8">
    <source>
        <dbReference type="EMBL" id="SDC21375.1"/>
    </source>
</evidence>
<dbReference type="Pfam" id="PF01593">
    <property type="entry name" value="Amino_oxidase"/>
    <property type="match status" value="1"/>
</dbReference>
<dbReference type="Gene3D" id="3.50.50.60">
    <property type="entry name" value="FAD/NAD(P)-binding domain"/>
    <property type="match status" value="1"/>
</dbReference>
<dbReference type="AlphaFoldDB" id="A0A1G6JSH1"/>
<evidence type="ECO:0000256" key="4">
    <source>
        <dbReference type="ARBA" id="ARBA00017871"/>
    </source>
</evidence>
<accession>A0A1G6JSH1</accession>
<comment type="pathway">
    <text evidence="1">Plant hormone metabolism; auxin biosynthesis.</text>
</comment>
<feature type="domain" description="Amine oxidase" evidence="7">
    <location>
        <begin position="18"/>
        <end position="432"/>
    </location>
</feature>
<evidence type="ECO:0000256" key="6">
    <source>
        <dbReference type="ARBA" id="ARBA00047321"/>
    </source>
</evidence>
<evidence type="ECO:0000313" key="9">
    <source>
        <dbReference type="Proteomes" id="UP000242501"/>
    </source>
</evidence>
<sequence>MQNNIDSTLPVFIIGAGIAGVACARKLQENGRKVIILEAKSSIGGRINSRKIDSDIFDLGASWIHGIDNNPIWSITQENNIETTTLNYGNSHYFHKNGKLFSEKEVQEFESYVEKIEKLLYQTKKTSALDAIKEIIFSLSYMGNTFSEDYLKKLLLSFFERIANDPFATELDLLSSKYQNYEGYFQGDEVIFPKGYYQVIECISKDINIKLNIDVKKIIYDDDYIKVIDCSENIYMGSHVVVTVPLGVLKRNNIEFYPPLPNEYIHSIQSIGFGSFNKVFFELDQSIQLGLKTLEKNISSFYWEDTDCFNILDLSKMYQKPTYLMLFGGDKSNFIDSSTDREVSDFIFNGLQKQFDGISDKPKKIIVTRWGADPYSYGSFSFPSLNHNDDLIKILHKPIKEILFFAGEHCSFKYAGTVHGAYLSGCEAAEKIKST</sequence>
<dbReference type="InterPro" id="IPR036188">
    <property type="entry name" value="FAD/NAD-bd_sf"/>
</dbReference>
<dbReference type="GO" id="GO:0009851">
    <property type="term" value="P:auxin biosynthetic process"/>
    <property type="evidence" value="ECO:0007669"/>
    <property type="project" value="UniProtKB-KW"/>
</dbReference>
<comment type="catalytic activity">
    <reaction evidence="6">
        <text>L-tryptophan + O2 = indole-3-acetamide + CO2 + H2O</text>
        <dbReference type="Rhea" id="RHEA:16165"/>
        <dbReference type="ChEBI" id="CHEBI:15377"/>
        <dbReference type="ChEBI" id="CHEBI:15379"/>
        <dbReference type="ChEBI" id="CHEBI:16031"/>
        <dbReference type="ChEBI" id="CHEBI:16526"/>
        <dbReference type="ChEBI" id="CHEBI:57912"/>
        <dbReference type="EC" id="1.13.12.3"/>
    </reaction>
</comment>
<dbReference type="RefSeq" id="WP_092749727.1">
    <property type="nucleotide sequence ID" value="NZ_FMYL01000012.1"/>
</dbReference>
<evidence type="ECO:0000256" key="1">
    <source>
        <dbReference type="ARBA" id="ARBA00004814"/>
    </source>
</evidence>
<evidence type="ECO:0000256" key="3">
    <source>
        <dbReference type="ARBA" id="ARBA00012535"/>
    </source>
</evidence>
<dbReference type="OrthoDB" id="337830at2"/>
<keyword evidence="9" id="KW-1185">Reference proteome</keyword>
<dbReference type="Gene3D" id="3.90.660.10">
    <property type="match status" value="1"/>
</dbReference>
<dbReference type="Proteomes" id="UP000242501">
    <property type="component" value="Unassembled WGS sequence"/>
</dbReference>
<dbReference type="SUPFAM" id="SSF54373">
    <property type="entry name" value="FAD-linked reductases, C-terminal domain"/>
    <property type="match status" value="1"/>
</dbReference>
<proteinExistence type="inferred from homology"/>
<dbReference type="PANTHER" id="PTHR10742:SF410">
    <property type="entry name" value="LYSINE-SPECIFIC HISTONE DEMETHYLASE 2"/>
    <property type="match status" value="1"/>
</dbReference>
<evidence type="ECO:0000256" key="2">
    <source>
        <dbReference type="ARBA" id="ARBA00005833"/>
    </source>
</evidence>
<evidence type="ECO:0000259" key="7">
    <source>
        <dbReference type="Pfam" id="PF01593"/>
    </source>
</evidence>
<name>A0A1G6JSH1_9GAMM</name>
<dbReference type="EC" id="1.13.12.3" evidence="3"/>